<accession>A0A7V8SYE0</accession>
<dbReference type="EMBL" id="JACDQQ010001698">
    <property type="protein sequence ID" value="MBA0086836.1"/>
    <property type="molecule type" value="Genomic_DNA"/>
</dbReference>
<sequence length="166" mass="17382">MARTLPVVPGVIKVSLGWLNGGVQWGSNIHFHYSSAPPDDATCAQCAGLVALEFGAAVMPNLSNDCAFNHVEVMDLSSKSGGVAINSPSTIGGHTEPTISDSACFMLNHKIKQRYRGGKPRTYLPGVVTIQCTDGKTLTSAAINAINTGWDLFVGNMRSGSSGMAI</sequence>
<protein>
    <submittedName>
        <fullName evidence="1">Uncharacterized protein</fullName>
    </submittedName>
</protein>
<reference evidence="1" key="1">
    <citation type="submission" date="2020-06" db="EMBL/GenBank/DDBJ databases">
        <title>Legume-microbial interactions unlock mineral nutrients during tropical forest succession.</title>
        <authorList>
            <person name="Epihov D.Z."/>
        </authorList>
    </citation>
    <scope>NUCLEOTIDE SEQUENCE [LARGE SCALE GENOMIC DNA]</scope>
    <source>
        <strain evidence="1">Pan2503</strain>
    </source>
</reference>
<dbReference type="AlphaFoldDB" id="A0A7V8SYE0"/>
<feature type="non-terminal residue" evidence="1">
    <location>
        <position position="166"/>
    </location>
</feature>
<gene>
    <name evidence="1" type="ORF">HRJ53_17785</name>
</gene>
<name>A0A7V8SYE0_9BACT</name>
<proteinExistence type="predicted"/>
<dbReference type="Proteomes" id="UP000567293">
    <property type="component" value="Unassembled WGS sequence"/>
</dbReference>
<evidence type="ECO:0000313" key="1">
    <source>
        <dbReference type="EMBL" id="MBA0086836.1"/>
    </source>
</evidence>
<comment type="caution">
    <text evidence="1">The sequence shown here is derived from an EMBL/GenBank/DDBJ whole genome shotgun (WGS) entry which is preliminary data.</text>
</comment>
<keyword evidence="2" id="KW-1185">Reference proteome</keyword>
<evidence type="ECO:0000313" key="2">
    <source>
        <dbReference type="Proteomes" id="UP000567293"/>
    </source>
</evidence>
<organism evidence="1 2">
    <name type="scientific">Candidatus Acidiferrum panamense</name>
    <dbReference type="NCBI Taxonomy" id="2741543"/>
    <lineage>
        <taxon>Bacteria</taxon>
        <taxon>Pseudomonadati</taxon>
        <taxon>Acidobacteriota</taxon>
        <taxon>Terriglobia</taxon>
        <taxon>Candidatus Acidiferrales</taxon>
        <taxon>Candidatus Acidiferrum</taxon>
    </lineage>
</organism>